<dbReference type="EMBL" id="CM009308">
    <property type="protein sequence ID" value="KAI9377220.1"/>
    <property type="molecule type" value="Genomic_DNA"/>
</dbReference>
<evidence type="ECO:0000313" key="1">
    <source>
        <dbReference type="EMBL" id="KAI9377220.1"/>
    </source>
</evidence>
<protein>
    <submittedName>
        <fullName evidence="1">Uncharacterized protein</fullName>
    </submittedName>
</protein>
<sequence>MPSCRLSNSREKGLLVSTDEHYFLSKRIKILELLAANSVVSNHNPSIASPGQDSCSAMASITPSPAAAISSSPKHDLTSSSLPSDSPTNLATSSSIEYQTQPTTLKMNNSSKMDELPLSSSNIQNSML</sequence>
<proteinExistence type="predicted"/>
<accession>A0ACC0RKB9</accession>
<gene>
    <name evidence="1" type="ORF">POPTR_019G038142v4</name>
</gene>
<name>A0ACC0RKB9_POPTR</name>
<evidence type="ECO:0000313" key="2">
    <source>
        <dbReference type="Proteomes" id="UP000006729"/>
    </source>
</evidence>
<organism evidence="1 2">
    <name type="scientific">Populus trichocarpa</name>
    <name type="common">Western balsam poplar</name>
    <name type="synonym">Populus balsamifera subsp. trichocarpa</name>
    <dbReference type="NCBI Taxonomy" id="3694"/>
    <lineage>
        <taxon>Eukaryota</taxon>
        <taxon>Viridiplantae</taxon>
        <taxon>Streptophyta</taxon>
        <taxon>Embryophyta</taxon>
        <taxon>Tracheophyta</taxon>
        <taxon>Spermatophyta</taxon>
        <taxon>Magnoliopsida</taxon>
        <taxon>eudicotyledons</taxon>
        <taxon>Gunneridae</taxon>
        <taxon>Pentapetalae</taxon>
        <taxon>rosids</taxon>
        <taxon>fabids</taxon>
        <taxon>Malpighiales</taxon>
        <taxon>Salicaceae</taxon>
        <taxon>Saliceae</taxon>
        <taxon>Populus</taxon>
    </lineage>
</organism>
<dbReference type="Proteomes" id="UP000006729">
    <property type="component" value="Chromosome 19"/>
</dbReference>
<comment type="caution">
    <text evidence="1">The sequence shown here is derived from an EMBL/GenBank/DDBJ whole genome shotgun (WGS) entry which is preliminary data.</text>
</comment>
<keyword evidence="2" id="KW-1185">Reference proteome</keyword>
<reference evidence="1 2" key="1">
    <citation type="journal article" date="2006" name="Science">
        <title>The genome of black cottonwood, Populus trichocarpa (Torr. &amp; Gray).</title>
        <authorList>
            <person name="Tuskan G.A."/>
            <person name="Difazio S."/>
            <person name="Jansson S."/>
            <person name="Bohlmann J."/>
            <person name="Grigoriev I."/>
            <person name="Hellsten U."/>
            <person name="Putnam N."/>
            <person name="Ralph S."/>
            <person name="Rombauts S."/>
            <person name="Salamov A."/>
            <person name="Schein J."/>
            <person name="Sterck L."/>
            <person name="Aerts A."/>
            <person name="Bhalerao R.R."/>
            <person name="Bhalerao R.P."/>
            <person name="Blaudez D."/>
            <person name="Boerjan W."/>
            <person name="Brun A."/>
            <person name="Brunner A."/>
            <person name="Busov V."/>
            <person name="Campbell M."/>
            <person name="Carlson J."/>
            <person name="Chalot M."/>
            <person name="Chapman J."/>
            <person name="Chen G.L."/>
            <person name="Cooper D."/>
            <person name="Coutinho P.M."/>
            <person name="Couturier J."/>
            <person name="Covert S."/>
            <person name="Cronk Q."/>
            <person name="Cunningham R."/>
            <person name="Davis J."/>
            <person name="Degroeve S."/>
            <person name="Dejardin A."/>
            <person name="Depamphilis C."/>
            <person name="Detter J."/>
            <person name="Dirks B."/>
            <person name="Dubchak I."/>
            <person name="Duplessis S."/>
            <person name="Ehlting J."/>
            <person name="Ellis B."/>
            <person name="Gendler K."/>
            <person name="Goodstein D."/>
            <person name="Gribskov M."/>
            <person name="Grimwood J."/>
            <person name="Groover A."/>
            <person name="Gunter L."/>
            <person name="Hamberger B."/>
            <person name="Heinze B."/>
            <person name="Helariutta Y."/>
            <person name="Henrissat B."/>
            <person name="Holligan D."/>
            <person name="Holt R."/>
            <person name="Huang W."/>
            <person name="Islam-Faridi N."/>
            <person name="Jones S."/>
            <person name="Jones-Rhoades M."/>
            <person name="Jorgensen R."/>
            <person name="Joshi C."/>
            <person name="Kangasjarvi J."/>
            <person name="Karlsson J."/>
            <person name="Kelleher C."/>
            <person name="Kirkpatrick R."/>
            <person name="Kirst M."/>
            <person name="Kohler A."/>
            <person name="Kalluri U."/>
            <person name="Larimer F."/>
            <person name="Leebens-Mack J."/>
            <person name="Leple J.C."/>
            <person name="Locascio P."/>
            <person name="Lou Y."/>
            <person name="Lucas S."/>
            <person name="Martin F."/>
            <person name="Montanini B."/>
            <person name="Napoli C."/>
            <person name="Nelson D.R."/>
            <person name="Nelson C."/>
            <person name="Nieminen K."/>
            <person name="Nilsson O."/>
            <person name="Pereda V."/>
            <person name="Peter G."/>
            <person name="Philippe R."/>
            <person name="Pilate G."/>
            <person name="Poliakov A."/>
            <person name="Razumovskaya J."/>
            <person name="Richardson P."/>
            <person name="Rinaldi C."/>
            <person name="Ritland K."/>
            <person name="Rouze P."/>
            <person name="Ryaboy D."/>
            <person name="Schmutz J."/>
            <person name="Schrader J."/>
            <person name="Segerman B."/>
            <person name="Shin H."/>
            <person name="Siddiqui A."/>
            <person name="Sterky F."/>
            <person name="Terry A."/>
            <person name="Tsai C.J."/>
            <person name="Uberbacher E."/>
            <person name="Unneberg P."/>
            <person name="Vahala J."/>
            <person name="Wall K."/>
            <person name="Wessler S."/>
            <person name="Yang G."/>
            <person name="Yin T."/>
            <person name="Douglas C."/>
            <person name="Marra M."/>
            <person name="Sandberg G."/>
            <person name="Van de Peer Y."/>
            <person name="Rokhsar D."/>
        </authorList>
    </citation>
    <scope>NUCLEOTIDE SEQUENCE [LARGE SCALE GENOMIC DNA]</scope>
    <source>
        <strain evidence="2">cv. Nisqually</strain>
    </source>
</reference>